<dbReference type="Pfam" id="PF13419">
    <property type="entry name" value="HAD_2"/>
    <property type="match status" value="1"/>
</dbReference>
<dbReference type="FunFam" id="3.40.50.1000:FF:000022">
    <property type="entry name" value="Phosphoglycolate phosphatase"/>
    <property type="match status" value="1"/>
</dbReference>
<keyword evidence="7 10" id="KW-0378">Hydrolase</keyword>
<dbReference type="Proteomes" id="UP000050356">
    <property type="component" value="Unassembled WGS sequence"/>
</dbReference>
<feature type="binding site" evidence="10">
    <location>
        <position position="24"/>
    </location>
    <ligand>
        <name>Mg(2+)</name>
        <dbReference type="ChEBI" id="CHEBI:18420"/>
    </ligand>
</feature>
<dbReference type="AlphaFoldDB" id="A0A0P9SJY0"/>
<comment type="caution">
    <text evidence="11">The sequence shown here is derived from an EMBL/GenBank/DDBJ whole genome shotgun (WGS) entry which is preliminary data.</text>
</comment>
<evidence type="ECO:0000256" key="2">
    <source>
        <dbReference type="ARBA" id="ARBA00001946"/>
    </source>
</evidence>
<dbReference type="UniPathway" id="UPA00865">
    <property type="reaction ID" value="UER00834"/>
</dbReference>
<keyword evidence="9 10" id="KW-0119">Carbohydrate metabolism</keyword>
<comment type="cofactor">
    <cofactor evidence="2 10">
        <name>Mg(2+)</name>
        <dbReference type="ChEBI" id="CHEBI:18420"/>
    </cofactor>
</comment>
<dbReference type="PATRIC" id="fig|264451.4.peg.255"/>
<dbReference type="PANTHER" id="PTHR43434:SF1">
    <property type="entry name" value="PHOSPHOGLYCOLATE PHOSPHATASE"/>
    <property type="match status" value="1"/>
</dbReference>
<evidence type="ECO:0000256" key="9">
    <source>
        <dbReference type="ARBA" id="ARBA00023277"/>
    </source>
</evidence>
<dbReference type="PRINTS" id="PR00413">
    <property type="entry name" value="HADHALOGNASE"/>
</dbReference>
<evidence type="ECO:0000256" key="5">
    <source>
        <dbReference type="ARBA" id="ARBA00013078"/>
    </source>
</evidence>
<dbReference type="EMBL" id="LJQA01000183">
    <property type="protein sequence ID" value="KPW98752.1"/>
    <property type="molecule type" value="Genomic_DNA"/>
</dbReference>
<reference evidence="11 12" key="1">
    <citation type="submission" date="2015-09" db="EMBL/GenBank/DDBJ databases">
        <title>Genome announcement of multiple Pseudomonas syringae strains.</title>
        <authorList>
            <person name="Thakur S."/>
            <person name="Wang P.W."/>
            <person name="Gong Y."/>
            <person name="Weir B.S."/>
            <person name="Guttman D.S."/>
        </authorList>
    </citation>
    <scope>NUCLEOTIDE SEQUENCE [LARGE SCALE GENOMIC DNA]</scope>
    <source>
        <strain evidence="11 12">ICMP17524</strain>
    </source>
</reference>
<dbReference type="Gene3D" id="1.10.150.240">
    <property type="entry name" value="Putative phosphatase, domain 2"/>
    <property type="match status" value="1"/>
</dbReference>
<dbReference type="SFLD" id="SFLDG01129">
    <property type="entry name" value="C1.5:_HAD__Beta-PGM__Phosphata"/>
    <property type="match status" value="1"/>
</dbReference>
<dbReference type="NCBIfam" id="TIGR01449">
    <property type="entry name" value="PGP_bact"/>
    <property type="match status" value="1"/>
</dbReference>
<dbReference type="HAMAP" id="MF_00495">
    <property type="entry name" value="GPH_hydrolase_bact"/>
    <property type="match status" value="1"/>
</dbReference>
<dbReference type="InterPro" id="IPR036412">
    <property type="entry name" value="HAD-like_sf"/>
</dbReference>
<keyword evidence="8 10" id="KW-0460">Magnesium</keyword>
<comment type="catalytic activity">
    <reaction evidence="1 10">
        <text>2-phosphoglycolate + H2O = glycolate + phosphate</text>
        <dbReference type="Rhea" id="RHEA:14369"/>
        <dbReference type="ChEBI" id="CHEBI:15377"/>
        <dbReference type="ChEBI" id="CHEBI:29805"/>
        <dbReference type="ChEBI" id="CHEBI:43474"/>
        <dbReference type="ChEBI" id="CHEBI:58033"/>
        <dbReference type="EC" id="3.1.3.18"/>
    </reaction>
</comment>
<name>A0A0P9SJY0_PSESX</name>
<comment type="function">
    <text evidence="10">Specifically catalyzes the dephosphorylation of 2-phosphoglycolate. Is involved in the dissimilation of the intracellular 2-phosphoglycolate formed during the DNA repair of 3'-phosphoglycolate ends, a major class of DNA lesions induced by oxidative stress.</text>
</comment>
<evidence type="ECO:0000256" key="8">
    <source>
        <dbReference type="ARBA" id="ARBA00022842"/>
    </source>
</evidence>
<dbReference type="GO" id="GO:0046295">
    <property type="term" value="P:glycolate biosynthetic process"/>
    <property type="evidence" value="ECO:0007669"/>
    <property type="project" value="UniProtKB-UniRule"/>
</dbReference>
<evidence type="ECO:0000256" key="6">
    <source>
        <dbReference type="ARBA" id="ARBA00022723"/>
    </source>
</evidence>
<dbReference type="SFLD" id="SFLDS00003">
    <property type="entry name" value="Haloacid_Dehalogenase"/>
    <property type="match status" value="1"/>
</dbReference>
<sequence>MPRMSGFEQLFAGKLLKLIMFDLDGTLVDSVPDLAVAVDTMLAELGRPIAGLESVRAWVGNGAPVLVRRALANHLDHSGVDDELAEQGLEIFMRAYAQKHEFTVVYPGVRETLKWLQKMGVEMALITNKPERFVAPLLDEMKLGRFFRWIIGGDTMPQKKPDPAALFFVMKMAGVPASQALFVGDSRSDVQAAKAAGVACVALSYGYNHGRPIAEENPAMVIDDLRRLIPGCLDMDAEILLPDIKRPSSRESIVVVTRKLWMKVIKALARWRWRA</sequence>
<protein>
    <recommendedName>
        <fullName evidence="5 10">Phosphoglycolate phosphatase</fullName>
        <shortName evidence="10">PGP</shortName>
        <shortName evidence="10">PGPase</shortName>
        <ecNumber evidence="5 10">3.1.3.18</ecNumber>
    </recommendedName>
</protein>
<dbReference type="NCBIfam" id="TIGR01509">
    <property type="entry name" value="HAD-SF-IA-v3"/>
    <property type="match status" value="1"/>
</dbReference>
<accession>A0A0P9SJY0</accession>
<gene>
    <name evidence="11" type="ORF">ALO50_04114</name>
</gene>
<dbReference type="GO" id="GO:0005829">
    <property type="term" value="C:cytosol"/>
    <property type="evidence" value="ECO:0007669"/>
    <property type="project" value="TreeGrafter"/>
</dbReference>
<feature type="active site" description="Nucleophile" evidence="10">
    <location>
        <position position="22"/>
    </location>
</feature>
<dbReference type="InterPro" id="IPR037512">
    <property type="entry name" value="PGPase_prok"/>
</dbReference>
<dbReference type="InterPro" id="IPR023198">
    <property type="entry name" value="PGP-like_dom2"/>
</dbReference>
<dbReference type="SFLD" id="SFLDG01135">
    <property type="entry name" value="C1.5.6:_HAD__Beta-PGM__Phospha"/>
    <property type="match status" value="1"/>
</dbReference>
<keyword evidence="6 10" id="KW-0479">Metal-binding</keyword>
<dbReference type="PANTHER" id="PTHR43434">
    <property type="entry name" value="PHOSPHOGLYCOLATE PHOSPHATASE"/>
    <property type="match status" value="1"/>
</dbReference>
<comment type="pathway">
    <text evidence="3 10">Organic acid metabolism; glycolate biosynthesis; glycolate from 2-phosphoglycolate: step 1/1.</text>
</comment>
<comment type="similarity">
    <text evidence="4 10">Belongs to the HAD-like hydrolase superfamily. CbbY/CbbZ/Gph/YieH family.</text>
</comment>
<dbReference type="SUPFAM" id="SSF56784">
    <property type="entry name" value="HAD-like"/>
    <property type="match status" value="1"/>
</dbReference>
<dbReference type="GO" id="GO:0006281">
    <property type="term" value="P:DNA repair"/>
    <property type="evidence" value="ECO:0007669"/>
    <property type="project" value="TreeGrafter"/>
</dbReference>
<evidence type="ECO:0000313" key="12">
    <source>
        <dbReference type="Proteomes" id="UP000050356"/>
    </source>
</evidence>
<dbReference type="InterPro" id="IPR006439">
    <property type="entry name" value="HAD-SF_hydro_IA"/>
</dbReference>
<dbReference type="InterPro" id="IPR050155">
    <property type="entry name" value="HAD-like_hydrolase_sf"/>
</dbReference>
<evidence type="ECO:0000313" key="11">
    <source>
        <dbReference type="EMBL" id="KPW98752.1"/>
    </source>
</evidence>
<dbReference type="GO" id="GO:0046872">
    <property type="term" value="F:metal ion binding"/>
    <property type="evidence" value="ECO:0007669"/>
    <property type="project" value="UniProtKB-KW"/>
</dbReference>
<evidence type="ECO:0000256" key="10">
    <source>
        <dbReference type="HAMAP-Rule" id="MF_00495"/>
    </source>
</evidence>
<evidence type="ECO:0000256" key="3">
    <source>
        <dbReference type="ARBA" id="ARBA00004818"/>
    </source>
</evidence>
<dbReference type="NCBIfam" id="NF009695">
    <property type="entry name" value="PRK13222.1-2"/>
    <property type="match status" value="1"/>
</dbReference>
<evidence type="ECO:0000256" key="7">
    <source>
        <dbReference type="ARBA" id="ARBA00022801"/>
    </source>
</evidence>
<dbReference type="InterPro" id="IPR041492">
    <property type="entry name" value="HAD_2"/>
</dbReference>
<dbReference type="EC" id="3.1.3.18" evidence="5 10"/>
<feature type="binding site" evidence="10">
    <location>
        <position position="22"/>
    </location>
    <ligand>
        <name>Mg(2+)</name>
        <dbReference type="ChEBI" id="CHEBI:18420"/>
    </ligand>
</feature>
<evidence type="ECO:0000256" key="4">
    <source>
        <dbReference type="ARBA" id="ARBA00006171"/>
    </source>
</evidence>
<dbReference type="Gene3D" id="3.40.50.1000">
    <property type="entry name" value="HAD superfamily/HAD-like"/>
    <property type="match status" value="1"/>
</dbReference>
<dbReference type="CDD" id="cd16417">
    <property type="entry name" value="HAD_PGPase"/>
    <property type="match status" value="1"/>
</dbReference>
<dbReference type="GO" id="GO:0005975">
    <property type="term" value="P:carbohydrate metabolic process"/>
    <property type="evidence" value="ECO:0007669"/>
    <property type="project" value="InterPro"/>
</dbReference>
<evidence type="ECO:0000256" key="1">
    <source>
        <dbReference type="ARBA" id="ARBA00000830"/>
    </source>
</evidence>
<organism evidence="11 12">
    <name type="scientific">Pseudomonas syringae pv. cerasicola</name>
    <dbReference type="NCBI Taxonomy" id="264451"/>
    <lineage>
        <taxon>Bacteria</taxon>
        <taxon>Pseudomonadati</taxon>
        <taxon>Pseudomonadota</taxon>
        <taxon>Gammaproteobacteria</taxon>
        <taxon>Pseudomonadales</taxon>
        <taxon>Pseudomonadaceae</taxon>
        <taxon>Pseudomonas</taxon>
        <taxon>Pseudomonas syringae</taxon>
    </lineage>
</organism>
<dbReference type="GO" id="GO:0008967">
    <property type="term" value="F:phosphoglycolate phosphatase activity"/>
    <property type="evidence" value="ECO:0007669"/>
    <property type="project" value="UniProtKB-UniRule"/>
</dbReference>
<dbReference type="NCBIfam" id="TIGR01549">
    <property type="entry name" value="HAD-SF-IA-v1"/>
    <property type="match status" value="1"/>
</dbReference>
<feature type="binding site" evidence="10">
    <location>
        <position position="185"/>
    </location>
    <ligand>
        <name>Mg(2+)</name>
        <dbReference type="ChEBI" id="CHEBI:18420"/>
    </ligand>
</feature>
<proteinExistence type="inferred from homology"/>
<dbReference type="NCBIfam" id="NF009698">
    <property type="entry name" value="PRK13223.1"/>
    <property type="match status" value="1"/>
</dbReference>
<dbReference type="InterPro" id="IPR023214">
    <property type="entry name" value="HAD_sf"/>
</dbReference>